<name>A0A4Q9PFS5_9APHY</name>
<gene>
    <name evidence="1" type="ORF">BD310DRAFT_937411</name>
</gene>
<accession>A0A4Q9PFS5</accession>
<dbReference type="AlphaFoldDB" id="A0A4Q9PFS5"/>
<evidence type="ECO:0000313" key="2">
    <source>
        <dbReference type="Proteomes" id="UP000292082"/>
    </source>
</evidence>
<dbReference type="Proteomes" id="UP000292082">
    <property type="component" value="Unassembled WGS sequence"/>
</dbReference>
<sequence length="226" mass="25704">MILLIRIVAVYPLYRQSLRKNIIIYGVLATILTGRLVNIGFFVRRLLNALRTSENAFVAWTSPYIKAELFSQLRYDLYASILFLVRLRQGGALQHRAGTSVPYTQGARSSYRDRLRTLFWMSTSNFVIPNIFNIILIISTFRSANPFFTTYISTIHVYVEIVSVLLATIWCSGKYWQRNAPENVVMDGNVVESLDSVTFAPPIDLACHSSSEMMVLDGKQKTHPVV</sequence>
<evidence type="ECO:0000313" key="1">
    <source>
        <dbReference type="EMBL" id="TBU53718.1"/>
    </source>
</evidence>
<proteinExistence type="predicted"/>
<organism evidence="1 2">
    <name type="scientific">Dichomitus squalens</name>
    <dbReference type="NCBI Taxonomy" id="114155"/>
    <lineage>
        <taxon>Eukaryota</taxon>
        <taxon>Fungi</taxon>
        <taxon>Dikarya</taxon>
        <taxon>Basidiomycota</taxon>
        <taxon>Agaricomycotina</taxon>
        <taxon>Agaricomycetes</taxon>
        <taxon>Polyporales</taxon>
        <taxon>Polyporaceae</taxon>
        <taxon>Dichomitus</taxon>
    </lineage>
</organism>
<dbReference type="EMBL" id="ML145206">
    <property type="protein sequence ID" value="TBU53718.1"/>
    <property type="molecule type" value="Genomic_DNA"/>
</dbReference>
<protein>
    <submittedName>
        <fullName evidence="1">Uncharacterized protein</fullName>
    </submittedName>
</protein>
<reference evidence="1 2" key="1">
    <citation type="submission" date="2019-01" db="EMBL/GenBank/DDBJ databases">
        <title>Draft genome sequences of three monokaryotic isolates of the white-rot basidiomycete fungus Dichomitus squalens.</title>
        <authorList>
            <consortium name="DOE Joint Genome Institute"/>
            <person name="Lopez S.C."/>
            <person name="Andreopoulos B."/>
            <person name="Pangilinan J."/>
            <person name="Lipzen A."/>
            <person name="Riley R."/>
            <person name="Ahrendt S."/>
            <person name="Ng V."/>
            <person name="Barry K."/>
            <person name="Daum C."/>
            <person name="Grigoriev I.V."/>
            <person name="Hilden K.S."/>
            <person name="Makela M.R."/>
            <person name="de Vries R.P."/>
        </authorList>
    </citation>
    <scope>NUCLEOTIDE SEQUENCE [LARGE SCALE GENOMIC DNA]</scope>
    <source>
        <strain evidence="1 2">CBS 464.89</strain>
    </source>
</reference>
<dbReference type="OMA" id="YISTIHV"/>
<keyword evidence="2" id="KW-1185">Reference proteome</keyword>